<gene>
    <name evidence="1" type="ORF">HJG59_009033</name>
</gene>
<keyword evidence="2" id="KW-1185">Reference proteome</keyword>
<protein>
    <submittedName>
        <fullName evidence="1">Uncharacterized protein</fullName>
    </submittedName>
</protein>
<dbReference type="AlphaFoldDB" id="A0A7J8E2Z1"/>
<accession>A0A7J8E2Z1</accession>
<sequence>MSRLPGLRWRSCRHHHSQKQGWSQSREGASSPQLGYSLCLPGWVLSNLLTHCKSQIYPSKTKIVTFEGFPTDLQKGLTRRLNEEFQTLVPAASLWYPTPRRSHSSRRSLSKSICSSQASMLFQQRSSCTHRSLSVFLRGMVPLLTA</sequence>
<name>A0A7J8E2Z1_MOLMO</name>
<evidence type="ECO:0000313" key="1">
    <source>
        <dbReference type="EMBL" id="KAF6429701.1"/>
    </source>
</evidence>
<reference evidence="1 2" key="1">
    <citation type="journal article" date="2020" name="Nature">
        <title>Six reference-quality genomes reveal evolution of bat adaptations.</title>
        <authorList>
            <person name="Jebb D."/>
            <person name="Huang Z."/>
            <person name="Pippel M."/>
            <person name="Hughes G.M."/>
            <person name="Lavrichenko K."/>
            <person name="Devanna P."/>
            <person name="Winkler S."/>
            <person name="Jermiin L.S."/>
            <person name="Skirmuntt E.C."/>
            <person name="Katzourakis A."/>
            <person name="Burkitt-Gray L."/>
            <person name="Ray D.A."/>
            <person name="Sullivan K.A.M."/>
            <person name="Roscito J.G."/>
            <person name="Kirilenko B.M."/>
            <person name="Davalos L.M."/>
            <person name="Corthals A.P."/>
            <person name="Power M.L."/>
            <person name="Jones G."/>
            <person name="Ransome R.D."/>
            <person name="Dechmann D.K.N."/>
            <person name="Locatelli A.G."/>
            <person name="Puechmaille S.J."/>
            <person name="Fedrigo O."/>
            <person name="Jarvis E.D."/>
            <person name="Hiller M."/>
            <person name="Vernes S.C."/>
            <person name="Myers E.W."/>
            <person name="Teeling E.C."/>
        </authorList>
    </citation>
    <scope>NUCLEOTIDE SEQUENCE [LARGE SCALE GENOMIC DNA]</scope>
    <source>
        <strain evidence="1">MMolMol1</strain>
        <tissue evidence="1">Muscle</tissue>
    </source>
</reference>
<evidence type="ECO:0000313" key="2">
    <source>
        <dbReference type="Proteomes" id="UP000550707"/>
    </source>
</evidence>
<dbReference type="Proteomes" id="UP000550707">
    <property type="component" value="Unassembled WGS sequence"/>
</dbReference>
<dbReference type="EMBL" id="JACASF010000015">
    <property type="protein sequence ID" value="KAF6429701.1"/>
    <property type="molecule type" value="Genomic_DNA"/>
</dbReference>
<proteinExistence type="predicted"/>
<comment type="caution">
    <text evidence="1">The sequence shown here is derived from an EMBL/GenBank/DDBJ whole genome shotgun (WGS) entry which is preliminary data.</text>
</comment>
<organism evidence="1 2">
    <name type="scientific">Molossus molossus</name>
    <name type="common">Pallas' mastiff bat</name>
    <name type="synonym">Vespertilio molossus</name>
    <dbReference type="NCBI Taxonomy" id="27622"/>
    <lineage>
        <taxon>Eukaryota</taxon>
        <taxon>Metazoa</taxon>
        <taxon>Chordata</taxon>
        <taxon>Craniata</taxon>
        <taxon>Vertebrata</taxon>
        <taxon>Euteleostomi</taxon>
        <taxon>Mammalia</taxon>
        <taxon>Eutheria</taxon>
        <taxon>Laurasiatheria</taxon>
        <taxon>Chiroptera</taxon>
        <taxon>Yangochiroptera</taxon>
        <taxon>Molossidae</taxon>
        <taxon>Molossus</taxon>
    </lineage>
</organism>